<accession>A0A1W6L4E6</accession>
<proteinExistence type="predicted"/>
<evidence type="ECO:0000256" key="1">
    <source>
        <dbReference type="ARBA" id="ARBA00023015"/>
    </source>
</evidence>
<dbReference type="GO" id="GO:0000156">
    <property type="term" value="F:phosphorelay response regulator activity"/>
    <property type="evidence" value="ECO:0007669"/>
    <property type="project" value="TreeGrafter"/>
</dbReference>
<keyword evidence="2 4" id="KW-0238">DNA-binding</keyword>
<dbReference type="InterPro" id="IPR011006">
    <property type="entry name" value="CheY-like_superfamily"/>
</dbReference>
<dbReference type="GO" id="GO:0005829">
    <property type="term" value="C:cytosol"/>
    <property type="evidence" value="ECO:0007669"/>
    <property type="project" value="TreeGrafter"/>
</dbReference>
<reference evidence="4 5" key="1">
    <citation type="submission" date="2016-04" db="EMBL/GenBank/DDBJ databases">
        <title>Complete genome sequence of natural rubber-degrading, novel Gram-negative bacterium, Rhizobacter gummiphilus strain NS21.</title>
        <authorList>
            <person name="Tabata M."/>
            <person name="Kasai D."/>
            <person name="Fukuda M."/>
        </authorList>
    </citation>
    <scope>NUCLEOTIDE SEQUENCE [LARGE SCALE GENOMIC DNA]</scope>
    <source>
        <strain evidence="4 5">NS21</strain>
    </source>
</reference>
<sequence>MSTPTRLLLAEDDPTLADALSANLRQAGFEVVHADNGAVAEYLLLNQPFDLGIIDLGLPMVDGLTVLKRAHAARPALPLLILTALDSLESRVAGLNAGADDYLTKPFDFPELEARVGALLRRARLVGTPARQPVQTSGQLSFDREGRRAAIGGSPVDLSPREWLLLDLLLSHEGKVVTKEQIGQAWAGEGNEPGTVAGALEVYIHRLRRKLEGSGLGIRTVRGLGYLLEAAG</sequence>
<protein>
    <submittedName>
        <fullName evidence="4">DNA-binding response regulator</fullName>
    </submittedName>
</protein>
<dbReference type="PANTHER" id="PTHR48111:SF67">
    <property type="entry name" value="TRANSCRIPTIONAL REGULATORY PROTEIN TCTD"/>
    <property type="match status" value="1"/>
</dbReference>
<evidence type="ECO:0000313" key="5">
    <source>
        <dbReference type="Proteomes" id="UP000193427"/>
    </source>
</evidence>
<evidence type="ECO:0000256" key="2">
    <source>
        <dbReference type="ARBA" id="ARBA00023125"/>
    </source>
</evidence>
<dbReference type="Gene3D" id="3.40.50.2300">
    <property type="match status" value="1"/>
</dbReference>
<dbReference type="InterPro" id="IPR001789">
    <property type="entry name" value="Sig_transdc_resp-reg_receiver"/>
</dbReference>
<keyword evidence="3" id="KW-0804">Transcription</keyword>
<dbReference type="OrthoDB" id="9802426at2"/>
<dbReference type="GO" id="GO:0006355">
    <property type="term" value="P:regulation of DNA-templated transcription"/>
    <property type="evidence" value="ECO:0007669"/>
    <property type="project" value="InterPro"/>
</dbReference>
<dbReference type="InterPro" id="IPR036388">
    <property type="entry name" value="WH-like_DNA-bd_sf"/>
</dbReference>
<gene>
    <name evidence="4" type="ORF">A4W93_04240</name>
</gene>
<name>A0A1W6L4E6_9BURK</name>
<dbReference type="Proteomes" id="UP000193427">
    <property type="component" value="Chromosome"/>
</dbReference>
<dbReference type="STRING" id="946333.A4W93_04240"/>
<keyword evidence="1" id="KW-0805">Transcription regulation</keyword>
<dbReference type="PROSITE" id="PS51755">
    <property type="entry name" value="OMPR_PHOB"/>
    <property type="match status" value="1"/>
</dbReference>
<organism evidence="4 5">
    <name type="scientific">Piscinibacter gummiphilus</name>
    <dbReference type="NCBI Taxonomy" id="946333"/>
    <lineage>
        <taxon>Bacteria</taxon>
        <taxon>Pseudomonadati</taxon>
        <taxon>Pseudomonadota</taxon>
        <taxon>Betaproteobacteria</taxon>
        <taxon>Burkholderiales</taxon>
        <taxon>Sphaerotilaceae</taxon>
        <taxon>Piscinibacter</taxon>
    </lineage>
</organism>
<dbReference type="InterPro" id="IPR039420">
    <property type="entry name" value="WalR-like"/>
</dbReference>
<dbReference type="Pfam" id="PF00486">
    <property type="entry name" value="Trans_reg_C"/>
    <property type="match status" value="1"/>
</dbReference>
<dbReference type="GO" id="GO:0032993">
    <property type="term" value="C:protein-DNA complex"/>
    <property type="evidence" value="ECO:0007669"/>
    <property type="project" value="TreeGrafter"/>
</dbReference>
<dbReference type="SUPFAM" id="SSF52172">
    <property type="entry name" value="CheY-like"/>
    <property type="match status" value="1"/>
</dbReference>
<dbReference type="RefSeq" id="WP_085749436.1">
    <property type="nucleotide sequence ID" value="NZ_BSPR01000002.1"/>
</dbReference>
<dbReference type="SMART" id="SM00448">
    <property type="entry name" value="REC"/>
    <property type="match status" value="1"/>
</dbReference>
<dbReference type="PANTHER" id="PTHR48111">
    <property type="entry name" value="REGULATOR OF RPOS"/>
    <property type="match status" value="1"/>
</dbReference>
<dbReference type="Gene3D" id="6.10.250.690">
    <property type="match status" value="1"/>
</dbReference>
<dbReference type="PROSITE" id="PS50110">
    <property type="entry name" value="RESPONSE_REGULATORY"/>
    <property type="match status" value="1"/>
</dbReference>
<evidence type="ECO:0000313" key="4">
    <source>
        <dbReference type="EMBL" id="ARN19185.1"/>
    </source>
</evidence>
<dbReference type="AlphaFoldDB" id="A0A1W6L4E6"/>
<dbReference type="SMART" id="SM00862">
    <property type="entry name" value="Trans_reg_C"/>
    <property type="match status" value="1"/>
</dbReference>
<dbReference type="Pfam" id="PF00072">
    <property type="entry name" value="Response_reg"/>
    <property type="match status" value="1"/>
</dbReference>
<dbReference type="Gene3D" id="1.10.10.10">
    <property type="entry name" value="Winged helix-like DNA-binding domain superfamily/Winged helix DNA-binding domain"/>
    <property type="match status" value="1"/>
</dbReference>
<keyword evidence="5" id="KW-1185">Reference proteome</keyword>
<dbReference type="EMBL" id="CP015118">
    <property type="protein sequence ID" value="ARN19185.1"/>
    <property type="molecule type" value="Genomic_DNA"/>
</dbReference>
<evidence type="ECO:0000256" key="3">
    <source>
        <dbReference type="ARBA" id="ARBA00023163"/>
    </source>
</evidence>
<dbReference type="InterPro" id="IPR001867">
    <property type="entry name" value="OmpR/PhoB-type_DNA-bd"/>
</dbReference>
<dbReference type="CDD" id="cd00383">
    <property type="entry name" value="trans_reg_C"/>
    <property type="match status" value="1"/>
</dbReference>
<dbReference type="KEGG" id="rgu:A4W93_04240"/>
<dbReference type="GO" id="GO:0000976">
    <property type="term" value="F:transcription cis-regulatory region binding"/>
    <property type="evidence" value="ECO:0007669"/>
    <property type="project" value="TreeGrafter"/>
</dbReference>